<protein>
    <submittedName>
        <fullName evidence="2">Uncharacterized protein</fullName>
    </submittedName>
</protein>
<feature type="region of interest" description="Disordered" evidence="1">
    <location>
        <begin position="45"/>
        <end position="75"/>
    </location>
</feature>
<dbReference type="AlphaFoldDB" id="A0A4C1ZF14"/>
<dbReference type="Proteomes" id="UP000299102">
    <property type="component" value="Unassembled WGS sequence"/>
</dbReference>
<accession>A0A4C1ZF14</accession>
<feature type="compositionally biased region" description="Polar residues" evidence="1">
    <location>
        <begin position="58"/>
        <end position="75"/>
    </location>
</feature>
<name>A0A4C1ZF14_EUMVA</name>
<dbReference type="EMBL" id="BGZK01001752">
    <property type="protein sequence ID" value="GBP85674.1"/>
    <property type="molecule type" value="Genomic_DNA"/>
</dbReference>
<evidence type="ECO:0000313" key="2">
    <source>
        <dbReference type="EMBL" id="GBP85674.1"/>
    </source>
</evidence>
<comment type="caution">
    <text evidence="2">The sequence shown here is derived from an EMBL/GenBank/DDBJ whole genome shotgun (WGS) entry which is preliminary data.</text>
</comment>
<evidence type="ECO:0000313" key="3">
    <source>
        <dbReference type="Proteomes" id="UP000299102"/>
    </source>
</evidence>
<gene>
    <name evidence="2" type="ORF">EVAR_99796_1</name>
</gene>
<proteinExistence type="predicted"/>
<organism evidence="2 3">
    <name type="scientific">Eumeta variegata</name>
    <name type="common">Bagworm moth</name>
    <name type="synonym">Eumeta japonica</name>
    <dbReference type="NCBI Taxonomy" id="151549"/>
    <lineage>
        <taxon>Eukaryota</taxon>
        <taxon>Metazoa</taxon>
        <taxon>Ecdysozoa</taxon>
        <taxon>Arthropoda</taxon>
        <taxon>Hexapoda</taxon>
        <taxon>Insecta</taxon>
        <taxon>Pterygota</taxon>
        <taxon>Neoptera</taxon>
        <taxon>Endopterygota</taxon>
        <taxon>Lepidoptera</taxon>
        <taxon>Glossata</taxon>
        <taxon>Ditrysia</taxon>
        <taxon>Tineoidea</taxon>
        <taxon>Psychidae</taxon>
        <taxon>Oiketicinae</taxon>
        <taxon>Eumeta</taxon>
    </lineage>
</organism>
<sequence length="130" mass="13935">MNAHDLFFTYTYADGRATNAALVSQARRTRHGKIVRRAAGPRGALDGVFEGVRPARSSAASDTRTRPATSADTHQYGTVLTARTLALISLQHGNDASRVPTQSLFSGLDGAYETRSPYAEPSPQEQLTSA</sequence>
<keyword evidence="3" id="KW-1185">Reference proteome</keyword>
<evidence type="ECO:0000256" key="1">
    <source>
        <dbReference type="SAM" id="MobiDB-lite"/>
    </source>
</evidence>
<reference evidence="2 3" key="1">
    <citation type="journal article" date="2019" name="Commun. Biol.">
        <title>The bagworm genome reveals a unique fibroin gene that provides high tensile strength.</title>
        <authorList>
            <person name="Kono N."/>
            <person name="Nakamura H."/>
            <person name="Ohtoshi R."/>
            <person name="Tomita M."/>
            <person name="Numata K."/>
            <person name="Arakawa K."/>
        </authorList>
    </citation>
    <scope>NUCLEOTIDE SEQUENCE [LARGE SCALE GENOMIC DNA]</scope>
</reference>
<feature type="region of interest" description="Disordered" evidence="1">
    <location>
        <begin position="108"/>
        <end position="130"/>
    </location>
</feature>